<dbReference type="InParanoid" id="A0A2R5GQP1"/>
<dbReference type="OrthoDB" id="552574at2759"/>
<feature type="coiled-coil region" evidence="1">
    <location>
        <begin position="790"/>
        <end position="817"/>
    </location>
</feature>
<evidence type="ECO:0008006" key="5">
    <source>
        <dbReference type="Google" id="ProtNLM"/>
    </source>
</evidence>
<feature type="compositionally biased region" description="Polar residues" evidence="2">
    <location>
        <begin position="601"/>
        <end position="619"/>
    </location>
</feature>
<organism evidence="3 4">
    <name type="scientific">Hondaea fermentalgiana</name>
    <dbReference type="NCBI Taxonomy" id="2315210"/>
    <lineage>
        <taxon>Eukaryota</taxon>
        <taxon>Sar</taxon>
        <taxon>Stramenopiles</taxon>
        <taxon>Bigyra</taxon>
        <taxon>Labyrinthulomycetes</taxon>
        <taxon>Thraustochytrida</taxon>
        <taxon>Thraustochytriidae</taxon>
        <taxon>Hondaea</taxon>
    </lineage>
</organism>
<evidence type="ECO:0000256" key="1">
    <source>
        <dbReference type="SAM" id="Coils"/>
    </source>
</evidence>
<feature type="region of interest" description="Disordered" evidence="2">
    <location>
        <begin position="508"/>
        <end position="554"/>
    </location>
</feature>
<dbReference type="GO" id="GO:0005777">
    <property type="term" value="C:peroxisome"/>
    <property type="evidence" value="ECO:0007669"/>
    <property type="project" value="TreeGrafter"/>
</dbReference>
<dbReference type="InterPro" id="IPR039889">
    <property type="entry name" value="CCD33"/>
</dbReference>
<protein>
    <recommendedName>
        <fullName evidence="5">C2 domain-containing protein</fullName>
    </recommendedName>
</protein>
<feature type="compositionally biased region" description="Basic and acidic residues" evidence="2">
    <location>
        <begin position="705"/>
        <end position="718"/>
    </location>
</feature>
<accession>A0A2R5GQP1</accession>
<evidence type="ECO:0000313" key="4">
    <source>
        <dbReference type="Proteomes" id="UP000241890"/>
    </source>
</evidence>
<proteinExistence type="predicted"/>
<feature type="region of interest" description="Disordered" evidence="2">
    <location>
        <begin position="577"/>
        <end position="745"/>
    </location>
</feature>
<comment type="caution">
    <text evidence="3">The sequence shown here is derived from an EMBL/GenBank/DDBJ whole genome shotgun (WGS) entry which is preliminary data.</text>
</comment>
<keyword evidence="4" id="KW-1185">Reference proteome</keyword>
<dbReference type="PANTHER" id="PTHR21623">
    <property type="entry name" value="SPERIOLIN-BINDING FACTOR"/>
    <property type="match status" value="1"/>
</dbReference>
<dbReference type="PANTHER" id="PTHR21623:SF2">
    <property type="entry name" value="COILED-COIL DOMAIN-CONTAINING PROTEIN 33"/>
    <property type="match status" value="1"/>
</dbReference>
<dbReference type="EMBL" id="BEYU01000126">
    <property type="protein sequence ID" value="GBG32629.1"/>
    <property type="molecule type" value="Genomic_DNA"/>
</dbReference>
<name>A0A2R5GQP1_9STRA</name>
<dbReference type="AlphaFoldDB" id="A0A2R5GQP1"/>
<feature type="coiled-coil region" evidence="1">
    <location>
        <begin position="863"/>
        <end position="994"/>
    </location>
</feature>
<evidence type="ECO:0000313" key="3">
    <source>
        <dbReference type="EMBL" id="GBG32629.1"/>
    </source>
</evidence>
<keyword evidence="1" id="KW-0175">Coiled coil</keyword>
<sequence>MAATLEVEVRKCTFAKPLNYFLSLQLNDGEKLRTEVADASSKPVFKNNTFRMRANAGEDLAYLRIGGFLIVRKDGEAKGQPSLLGSGEVDLGALGRQLAGGKSVLCDDVTLRRKSKKQGQGEIVVGKVQLSIRALDPLNPTGSADLTPTLHPDTCLCNMIVHRALVKSTSGLQPPLDANRCLAVEGRVVSEQAHFLMMALREDPSHRTEFTQMWPMPTWRGSMRSQAHRRQRPDNFEQFDWNETDVFRIEPRMAENNKAVRIDLVDLPVPDAYTNGGLPRGSSDSTLHSRAVSPRFDPLMWESRGGATLALGFLRKLQQYNLRLQFTDELELDLSVELQPSFNDNYRLFSAQRSNAHATLRRVHVHVVGIQTPLHAAVSDCFVRVSGTAKDPSLVLPSDPFVTCKSLQSIDEDIEPSRKPPKEAHVSLETYPVAEPYKVTARSGPLKTQTPRWDCILEFNAEGDSFADAISLEFFRDDAVKFAQASINVHGLARNGTVHSFSDIPLRSVRAKPKDPDPAATAADPEAEVTISPETEIEAETKVDQDVESEDPPTCQLNVRIWDCAAYLDHLGSTLEERASGSPRILSTRTSEFGDVESAAPLSTRSPRQQTASSESAQTPHVPRLPIASGEQPRLERSNTKMTRASAADGEEARTKSRRQRSPQQQQPERVSGRLEDRPTVLTSREPPTPELTPVPSRSSTPSEPEVHEDVGRNDSHASRRRRRSTIGRNVPELPLPESGVDEHSSAEAILEERLAIVTSDVKNKQVLIDKLLDDLDQRAEAIRICGAEIVELRKEKDGIARAKDAVEARLRAIEEEHAQDAAALAQDIQNIGDPDDLRRRVTLLARKYANERKRNQEMMDRLGRVQEVVDDHRAAVQQLEELERAHQAQGRVVLELQEENAQLQLFQTTIKTQEKVIVKLEDLLESKLREQSAIGMNPAVHEDLEREMEQLRSRNKDLEDKLLHGDLLNISGADDLRSRIKDLEAQLEEARATSSSVVSSARGTSESGVGSAVGDGKDERIEALEEQLVQNAKSFAGEIAKARMKIFEYEAILDENDNTF</sequence>
<reference evidence="3 4" key="1">
    <citation type="submission" date="2017-12" db="EMBL/GenBank/DDBJ databases">
        <title>Sequencing, de novo assembly and annotation of complete genome of a new Thraustochytrid species, strain FCC1311.</title>
        <authorList>
            <person name="Sedici K."/>
            <person name="Godart F."/>
            <person name="Aiese Cigliano R."/>
            <person name="Sanseverino W."/>
            <person name="Barakat M."/>
            <person name="Ortet P."/>
            <person name="Marechal E."/>
            <person name="Cagnac O."/>
            <person name="Amato A."/>
        </authorList>
    </citation>
    <scope>NUCLEOTIDE SEQUENCE [LARGE SCALE GENOMIC DNA]</scope>
</reference>
<feature type="compositionally biased region" description="Low complexity" evidence="2">
    <location>
        <begin position="995"/>
        <end position="1008"/>
    </location>
</feature>
<dbReference type="Proteomes" id="UP000241890">
    <property type="component" value="Unassembled WGS sequence"/>
</dbReference>
<evidence type="ECO:0000256" key="2">
    <source>
        <dbReference type="SAM" id="MobiDB-lite"/>
    </source>
</evidence>
<gene>
    <name evidence="3" type="ORF">FCC1311_088542</name>
</gene>
<feature type="region of interest" description="Disordered" evidence="2">
    <location>
        <begin position="995"/>
        <end position="1016"/>
    </location>
</feature>